<dbReference type="GeneID" id="86939813"/>
<protein>
    <recommendedName>
        <fullName evidence="4">CARDB domain-containing protein</fullName>
    </recommendedName>
</protein>
<dbReference type="RefSeq" id="WP_009531851.1">
    <property type="nucleotide sequence ID" value="NZ_CAUOLT010000037.1"/>
</dbReference>
<sequence>MQTKLQKTSLLLRVLALEVTLSLLLFFLLPPHTAQASYVNTNLNTFVHDANELQVGYPGQDMNLSFRVGYNNTNGMKNPKTAEIQNVIVRLSNDQNYLKQDKTPDQNTTDQKNPYDKDDESELYDAWRAGQKSGIDKAYGGNSAFTVDGGNYPFEINATTFTEENRFASLKAGEYKTVTLHVTVRADAKEGYYGVPIAFYYALPGSNTADFRGPMQVEFINVYIKASGEVANPSTATGDKSFALGEGQETPVGTAPGVMNYSLKFRNQRKVPLYRIQVHMNTALADGASLQATVQNKSQAATGFPFNLNDANYDRNFETAQPDEVLSADYSMAIMQNAANGYYPLSYTVSYKLTPDATVSYQETYVSYVRINNPSMVEQPPAADNKQGDFNPNDRQKARIILDGYRTEPEKVFAGQPFTLVLSVKNASGDIPASNILLSAESEKVDNSSVFSTEAGSNSFVINSLKAGEAKELRLNLEASAGVDPRSYTITLNEKFDSPAFKNAEDKLTLDIPVFQVARYSISTPELSPDSIEVGKESNVMFNLNNTGRVMLYNVQVNFEGDAIKKTSAYLGNIKSGDSGSVDAMLGGVKASSDEDNITMTIQYEDVNGNVTKEEQKLTLAVTEPAPDVPATDTDTEKKPVKKPSPLPLLLIPVAAIAAGVGVRKFRKKKADGGDAA</sequence>
<keyword evidence="3" id="KW-1185">Reference proteome</keyword>
<dbReference type="Proteomes" id="UP000018466">
    <property type="component" value="Unassembled WGS sequence"/>
</dbReference>
<gene>
    <name evidence="2" type="ORF">HMPREF9623_00016</name>
</gene>
<organism evidence="2 3">
    <name type="scientific">Stomatobaculum longum</name>
    <dbReference type="NCBI Taxonomy" id="796942"/>
    <lineage>
        <taxon>Bacteria</taxon>
        <taxon>Bacillati</taxon>
        <taxon>Bacillota</taxon>
        <taxon>Clostridia</taxon>
        <taxon>Lachnospirales</taxon>
        <taxon>Lachnospiraceae</taxon>
        <taxon>Stomatobaculum</taxon>
    </lineage>
</organism>
<comment type="caution">
    <text evidence="2">The sequence shown here is derived from an EMBL/GenBank/DDBJ whole genome shotgun (WGS) entry which is preliminary data.</text>
</comment>
<dbReference type="EMBL" id="AGEL01000001">
    <property type="protein sequence ID" value="EHO18694.1"/>
    <property type="molecule type" value="Genomic_DNA"/>
</dbReference>
<feature type="region of interest" description="Disordered" evidence="1">
    <location>
        <begin position="623"/>
        <end position="645"/>
    </location>
</feature>
<dbReference type="PANTHER" id="PTHR35902:SF3">
    <property type="entry name" value="NPCBM-ASSOCIATED, NEW3 DOMAIN OF ALPHA-GALACTOSIDASE"/>
    <property type="match status" value="1"/>
</dbReference>
<evidence type="ECO:0000256" key="1">
    <source>
        <dbReference type="SAM" id="MobiDB-lite"/>
    </source>
</evidence>
<reference evidence="2 3" key="1">
    <citation type="submission" date="2011-10" db="EMBL/GenBank/DDBJ databases">
        <title>The Genome Sequence of Lachnospiraceae bacterium ACC2.</title>
        <authorList>
            <consortium name="The Broad Institute Genome Sequencing Platform"/>
            <person name="Earl A."/>
            <person name="Ward D."/>
            <person name="Feldgarden M."/>
            <person name="Gevers D."/>
            <person name="Sizova M."/>
            <person name="Hazen A."/>
            <person name="Epstein S."/>
            <person name="Young S.K."/>
            <person name="Zeng Q."/>
            <person name="Gargeya S."/>
            <person name="Fitzgerald M."/>
            <person name="Haas B."/>
            <person name="Abouelleil A."/>
            <person name="Alvarado L."/>
            <person name="Arachchi H.M."/>
            <person name="Berlin A."/>
            <person name="Brown A."/>
            <person name="Chapman S.B."/>
            <person name="Chen Z."/>
            <person name="Dunbar C."/>
            <person name="Freedman E."/>
            <person name="Gearin G."/>
            <person name="Goldberg J."/>
            <person name="Griggs A."/>
            <person name="Gujja S."/>
            <person name="Heiman D."/>
            <person name="Howarth C."/>
            <person name="Larson L."/>
            <person name="Lui A."/>
            <person name="MacDonald P.J.P."/>
            <person name="Montmayeur A."/>
            <person name="Murphy C."/>
            <person name="Neiman D."/>
            <person name="Pearson M."/>
            <person name="Priest M."/>
            <person name="Roberts A."/>
            <person name="Saif S."/>
            <person name="Shea T."/>
            <person name="Shenoy N."/>
            <person name="Sisk P."/>
            <person name="Stolte C."/>
            <person name="Sykes S."/>
            <person name="Wortman J."/>
            <person name="Nusbaum C."/>
            <person name="Birren B."/>
        </authorList>
    </citation>
    <scope>NUCLEOTIDE SEQUENCE [LARGE SCALE GENOMIC DNA]</scope>
    <source>
        <strain evidence="2 3">ACC2</strain>
    </source>
</reference>
<dbReference type="AlphaFoldDB" id="A0AA37DHD6"/>
<name>A0AA37DHD6_9FIRM</name>
<dbReference type="PANTHER" id="PTHR35902">
    <property type="entry name" value="S-LAYER DOMAIN-LIKE PROTEIN-RELATED"/>
    <property type="match status" value="1"/>
</dbReference>
<evidence type="ECO:0000313" key="2">
    <source>
        <dbReference type="EMBL" id="EHO18694.1"/>
    </source>
</evidence>
<proteinExistence type="predicted"/>
<evidence type="ECO:0008006" key="4">
    <source>
        <dbReference type="Google" id="ProtNLM"/>
    </source>
</evidence>
<accession>A0AA37DHD6</accession>
<evidence type="ECO:0000313" key="3">
    <source>
        <dbReference type="Proteomes" id="UP000018466"/>
    </source>
</evidence>
<feature type="region of interest" description="Disordered" evidence="1">
    <location>
        <begin position="98"/>
        <end position="119"/>
    </location>
</feature>